<comment type="cofactor">
    <cofactor evidence="1">
        <name>pyrroloquinoline quinone</name>
        <dbReference type="ChEBI" id="CHEBI:58442"/>
    </cofactor>
</comment>
<dbReference type="PANTHER" id="PTHR19328">
    <property type="entry name" value="HEDGEHOG-INTERACTING PROTEIN"/>
    <property type="match status" value="1"/>
</dbReference>
<evidence type="ECO:0000313" key="13">
    <source>
        <dbReference type="EMBL" id="MCL7039270.1"/>
    </source>
</evidence>
<comment type="subcellular location">
    <subcellularLocation>
        <location evidence="2">Cell membrane</location>
        <topology evidence="2">Lipid-anchor</topology>
    </subcellularLocation>
</comment>
<dbReference type="Pfam" id="PF07995">
    <property type="entry name" value="GSDH"/>
    <property type="match status" value="1"/>
</dbReference>
<dbReference type="InterPro" id="IPR011041">
    <property type="entry name" value="Quinoprot_gluc/sorb_DH_b-prop"/>
</dbReference>
<evidence type="ECO:0000256" key="8">
    <source>
        <dbReference type="ARBA" id="ARBA00023180"/>
    </source>
</evidence>
<accession>A0AA42ARM1</accession>
<reference evidence="13" key="1">
    <citation type="submission" date="2022-03" db="EMBL/GenBank/DDBJ databases">
        <title>A functionally conserved STORR gene fusion in Papaver species that diverged 16.8 million years ago.</title>
        <authorList>
            <person name="Catania T."/>
        </authorList>
    </citation>
    <scope>NUCLEOTIDE SEQUENCE</scope>
    <source>
        <strain evidence="13">S-191538</strain>
    </source>
</reference>
<evidence type="ECO:0000256" key="4">
    <source>
        <dbReference type="ARBA" id="ARBA00022729"/>
    </source>
</evidence>
<protein>
    <recommendedName>
        <fullName evidence="12">Glucose/Sorbosone dehydrogenase domain-containing protein</fullName>
    </recommendedName>
</protein>
<proteinExistence type="inferred from homology"/>
<gene>
    <name evidence="13" type="ORF">MKW94_019452</name>
</gene>
<evidence type="ECO:0000256" key="1">
    <source>
        <dbReference type="ARBA" id="ARBA00001931"/>
    </source>
</evidence>
<organism evidence="13 14">
    <name type="scientific">Papaver nudicaule</name>
    <name type="common">Iceland poppy</name>
    <dbReference type="NCBI Taxonomy" id="74823"/>
    <lineage>
        <taxon>Eukaryota</taxon>
        <taxon>Viridiplantae</taxon>
        <taxon>Streptophyta</taxon>
        <taxon>Embryophyta</taxon>
        <taxon>Tracheophyta</taxon>
        <taxon>Spermatophyta</taxon>
        <taxon>Magnoliopsida</taxon>
        <taxon>Ranunculales</taxon>
        <taxon>Papaveraceae</taxon>
        <taxon>Papaveroideae</taxon>
        <taxon>Papaver</taxon>
    </lineage>
</organism>
<feature type="signal peptide" evidence="11">
    <location>
        <begin position="1"/>
        <end position="41"/>
    </location>
</feature>
<sequence length="699" mass="76719">MAHAIWGSILGLGTSWPDGETKMATLFFLSCLQLLLLPAASHPLCTDSKAPFTPQTPLVFCPYNGSVCCDSNKESALQKEFEAMNISDPACASLYKSILCAKCDRFSASLYKIESGGRRVPVLCTVSANSALPKEAADDFCSEVWNTCQNEALLNSTTSKLIDIWRSRSSFCKEFGGSSGDGEICFDGKSAILASNETLPRPPNGICLEKIANGSYLDMAAHPDGSNRVFLANIHGKIWLATVPEEGSGEEMLVDESNPFLDITDIVHVESELGLLSIAFHPKFAQNGRFFASYNCDRVQWSGCYGRCSCNTDVNCDPSKLSPRNGARPCQYHSVISEFTANGSSLSDPSPVTRANPTEVRRIFTMGLAYTTFHGGQILFGPDGYLYVTTGDNEARTDPYNFAQHKKSLLGKILRFDIDKIPSATEISKYHRWGNYSIPSDNPHHDDEELLPEIWSLGLNNPWRCSFDSERPSYFLCGDCGQDKYEEVNIITKGGNYGWRDYEGTDVAHPPKPVKGGNSTISVENYITPVMGYEHSSVNADEGSAAITGGYFYRSKTDPCMYGRYLYADLYGSGVWAGTESPKNSGNFTTSELSFGCAHDSPLPCSLAEESSSPSLGYLFSMGTDNNKDVFFLTSKGILRVVRPSRCNRTCSLENSTDFRNSGHVRPSRSSCSVPQTKLLMLFSSSVLLLLYDFTVVRL</sequence>
<keyword evidence="9" id="KW-0449">Lipoprotein</keyword>
<dbReference type="Gene3D" id="2.120.10.30">
    <property type="entry name" value="TolB, C-terminal domain"/>
    <property type="match status" value="1"/>
</dbReference>
<evidence type="ECO:0000256" key="11">
    <source>
        <dbReference type="SAM" id="SignalP"/>
    </source>
</evidence>
<keyword evidence="5" id="KW-0634">PQQ</keyword>
<evidence type="ECO:0000256" key="6">
    <source>
        <dbReference type="ARBA" id="ARBA00023002"/>
    </source>
</evidence>
<keyword evidence="7" id="KW-0472">Membrane</keyword>
<dbReference type="PANTHER" id="PTHR19328:SF13">
    <property type="entry name" value="HIPL1 PROTEIN"/>
    <property type="match status" value="1"/>
</dbReference>
<evidence type="ECO:0000256" key="10">
    <source>
        <dbReference type="ARBA" id="ARBA00061483"/>
    </source>
</evidence>
<evidence type="ECO:0000256" key="2">
    <source>
        <dbReference type="ARBA" id="ARBA00004193"/>
    </source>
</evidence>
<comment type="similarity">
    <text evidence="10">Belongs to the PQQ oxidoreductase GdhB family.</text>
</comment>
<comment type="caution">
    <text evidence="13">The sequence shown here is derived from an EMBL/GenBank/DDBJ whole genome shotgun (WGS) entry which is preliminary data.</text>
</comment>
<dbReference type="FunFam" id="2.120.10.30:FF:000067">
    <property type="entry name" value="HHIP-like 1"/>
    <property type="match status" value="1"/>
</dbReference>
<evidence type="ECO:0000256" key="5">
    <source>
        <dbReference type="ARBA" id="ARBA00022891"/>
    </source>
</evidence>
<evidence type="ECO:0000313" key="14">
    <source>
        <dbReference type="Proteomes" id="UP001177140"/>
    </source>
</evidence>
<dbReference type="EMBL" id="JAJJMA010199493">
    <property type="protein sequence ID" value="MCL7039270.1"/>
    <property type="molecule type" value="Genomic_DNA"/>
</dbReference>
<dbReference type="InterPro" id="IPR012938">
    <property type="entry name" value="Glc/Sorbosone_DH"/>
</dbReference>
<keyword evidence="3" id="KW-1003">Cell membrane</keyword>
<evidence type="ECO:0000256" key="9">
    <source>
        <dbReference type="ARBA" id="ARBA00023288"/>
    </source>
</evidence>
<keyword evidence="14" id="KW-1185">Reference proteome</keyword>
<feature type="domain" description="Glucose/Sorbosone dehydrogenase" evidence="12">
    <location>
        <begin position="257"/>
        <end position="572"/>
    </location>
</feature>
<evidence type="ECO:0000256" key="3">
    <source>
        <dbReference type="ARBA" id="ARBA00022475"/>
    </source>
</evidence>
<keyword evidence="8" id="KW-0325">Glycoprotein</keyword>
<dbReference type="SUPFAM" id="SSF50952">
    <property type="entry name" value="Soluble quinoprotein glucose dehydrogenase"/>
    <property type="match status" value="1"/>
</dbReference>
<dbReference type="Proteomes" id="UP001177140">
    <property type="component" value="Unassembled WGS sequence"/>
</dbReference>
<evidence type="ECO:0000259" key="12">
    <source>
        <dbReference type="Pfam" id="PF07995"/>
    </source>
</evidence>
<dbReference type="GO" id="GO:0016491">
    <property type="term" value="F:oxidoreductase activity"/>
    <property type="evidence" value="ECO:0007669"/>
    <property type="project" value="UniProtKB-KW"/>
</dbReference>
<dbReference type="GO" id="GO:0005886">
    <property type="term" value="C:plasma membrane"/>
    <property type="evidence" value="ECO:0007669"/>
    <property type="project" value="UniProtKB-SubCell"/>
</dbReference>
<name>A0AA42ARM1_PAPNU</name>
<keyword evidence="4 11" id="KW-0732">Signal</keyword>
<dbReference type="InterPro" id="IPR011042">
    <property type="entry name" value="6-blade_b-propeller_TolB-like"/>
</dbReference>
<evidence type="ECO:0000256" key="7">
    <source>
        <dbReference type="ARBA" id="ARBA00023136"/>
    </source>
</evidence>
<feature type="chain" id="PRO_5041368591" description="Glucose/Sorbosone dehydrogenase domain-containing protein" evidence="11">
    <location>
        <begin position="42"/>
        <end position="699"/>
    </location>
</feature>
<keyword evidence="6" id="KW-0560">Oxidoreductase</keyword>
<dbReference type="AlphaFoldDB" id="A0AA42ARM1"/>